<accession>A0A0F8ZX31</accession>
<evidence type="ECO:0000313" key="2">
    <source>
        <dbReference type="EMBL" id="KKK64526.1"/>
    </source>
</evidence>
<comment type="caution">
    <text evidence="2">The sequence shown here is derived from an EMBL/GenBank/DDBJ whole genome shotgun (WGS) entry which is preliminary data.</text>
</comment>
<protein>
    <submittedName>
        <fullName evidence="2">Uncharacterized protein</fullName>
    </submittedName>
</protein>
<feature type="region of interest" description="Disordered" evidence="1">
    <location>
        <begin position="138"/>
        <end position="168"/>
    </location>
</feature>
<gene>
    <name evidence="2" type="ORF">LCGC14_2983310</name>
</gene>
<name>A0A0F8ZX31_9ZZZZ</name>
<sequence length="168" mass="19063">MHSIQDIRNQLERRKGKRDQIEISITNLSEKLSTTKRDLHRHEEAREILRAVGLETQRALQFHISDITSLALEAVFSESPTGPYELVAEFIQRRNKTECDLYFSRQGSRVDPLDASGGGAVDVASFALRIASWSMKSPEHATSRLDRVGRSPLAKGREHRRNIRSPSD</sequence>
<dbReference type="AlphaFoldDB" id="A0A0F8ZX31"/>
<evidence type="ECO:0000256" key="1">
    <source>
        <dbReference type="SAM" id="MobiDB-lite"/>
    </source>
</evidence>
<dbReference type="EMBL" id="LAZR01060986">
    <property type="protein sequence ID" value="KKK64526.1"/>
    <property type="molecule type" value="Genomic_DNA"/>
</dbReference>
<reference evidence="2" key="1">
    <citation type="journal article" date="2015" name="Nature">
        <title>Complex archaea that bridge the gap between prokaryotes and eukaryotes.</title>
        <authorList>
            <person name="Spang A."/>
            <person name="Saw J.H."/>
            <person name="Jorgensen S.L."/>
            <person name="Zaremba-Niedzwiedzka K."/>
            <person name="Martijn J."/>
            <person name="Lind A.E."/>
            <person name="van Eijk R."/>
            <person name="Schleper C."/>
            <person name="Guy L."/>
            <person name="Ettema T.J."/>
        </authorList>
    </citation>
    <scope>NUCLEOTIDE SEQUENCE</scope>
</reference>
<feature type="non-terminal residue" evidence="2">
    <location>
        <position position="168"/>
    </location>
</feature>
<feature type="compositionally biased region" description="Basic residues" evidence="1">
    <location>
        <begin position="157"/>
        <end position="168"/>
    </location>
</feature>
<feature type="compositionally biased region" description="Basic and acidic residues" evidence="1">
    <location>
        <begin position="138"/>
        <end position="149"/>
    </location>
</feature>
<organism evidence="2">
    <name type="scientific">marine sediment metagenome</name>
    <dbReference type="NCBI Taxonomy" id="412755"/>
    <lineage>
        <taxon>unclassified sequences</taxon>
        <taxon>metagenomes</taxon>
        <taxon>ecological metagenomes</taxon>
    </lineage>
</organism>
<proteinExistence type="predicted"/>